<dbReference type="InterPro" id="IPR010982">
    <property type="entry name" value="Lambda_DNA-bd_dom_sf"/>
</dbReference>
<evidence type="ECO:0000259" key="2">
    <source>
        <dbReference type="PROSITE" id="PS50943"/>
    </source>
</evidence>
<evidence type="ECO:0000256" key="1">
    <source>
        <dbReference type="ARBA" id="ARBA00023125"/>
    </source>
</evidence>
<dbReference type="EMBL" id="LITT01000010">
    <property type="protein sequence ID" value="OAA90734.1"/>
    <property type="molecule type" value="Genomic_DNA"/>
</dbReference>
<feature type="domain" description="HTH cro/C1-type" evidence="2">
    <location>
        <begin position="38"/>
        <end position="93"/>
    </location>
</feature>
<sequence>MSNAGVKFEDVEKMLMQDKNFKSEYEKLKPRYDLISQIIKARREQNITQQELANRTGTTKSNISRMESGNYNPSLDFICKLARGLGKDIHIDLR</sequence>
<dbReference type="PANTHER" id="PTHR46558">
    <property type="entry name" value="TRACRIPTIONAL REGULATORY PROTEIN-RELATED-RELATED"/>
    <property type="match status" value="1"/>
</dbReference>
<dbReference type="PATRIC" id="fig|1538.10.peg.1545"/>
<name>A0A166REF7_9CLOT</name>
<comment type="caution">
    <text evidence="3">The sequence shown here is derived from an EMBL/GenBank/DDBJ whole genome shotgun (WGS) entry which is preliminary data.</text>
</comment>
<gene>
    <name evidence="3" type="ORF">WY13_01038</name>
</gene>
<organism evidence="3 4">
    <name type="scientific">Clostridium ljungdahlii</name>
    <dbReference type="NCBI Taxonomy" id="1538"/>
    <lineage>
        <taxon>Bacteria</taxon>
        <taxon>Bacillati</taxon>
        <taxon>Bacillota</taxon>
        <taxon>Clostridia</taxon>
        <taxon>Eubacteriales</taxon>
        <taxon>Clostridiaceae</taxon>
        <taxon>Clostridium</taxon>
    </lineage>
</organism>
<protein>
    <submittedName>
        <fullName evidence="3">Helix-turn-helix protein</fullName>
    </submittedName>
</protein>
<dbReference type="Proteomes" id="UP000077407">
    <property type="component" value="Unassembled WGS sequence"/>
</dbReference>
<proteinExistence type="predicted"/>
<evidence type="ECO:0000313" key="4">
    <source>
        <dbReference type="Proteomes" id="UP000077407"/>
    </source>
</evidence>
<dbReference type="CDD" id="cd00093">
    <property type="entry name" value="HTH_XRE"/>
    <property type="match status" value="1"/>
</dbReference>
<reference evidence="3 4" key="1">
    <citation type="journal article" date="2015" name="Biotechnol. Bioeng.">
        <title>Genome sequence and phenotypic characterization of Caulobacter segnis.</title>
        <authorList>
            <person name="Patel S."/>
            <person name="Fletcher B."/>
            <person name="Scott D.C."/>
            <person name="Ely B."/>
        </authorList>
    </citation>
    <scope>NUCLEOTIDE SEQUENCE [LARGE SCALE GENOMIC DNA]</scope>
    <source>
        <strain evidence="3 4">ERI-2</strain>
    </source>
</reference>
<dbReference type="PANTHER" id="PTHR46558:SF3">
    <property type="entry name" value="TRANSCRIPTIONAL REGULATOR"/>
    <property type="match status" value="1"/>
</dbReference>
<dbReference type="GO" id="GO:0003677">
    <property type="term" value="F:DNA binding"/>
    <property type="evidence" value="ECO:0007669"/>
    <property type="project" value="UniProtKB-KW"/>
</dbReference>
<dbReference type="Pfam" id="PF01381">
    <property type="entry name" value="HTH_3"/>
    <property type="match status" value="1"/>
</dbReference>
<dbReference type="RefSeq" id="WP_063554615.1">
    <property type="nucleotide sequence ID" value="NZ_LITT01000010.1"/>
</dbReference>
<dbReference type="InterPro" id="IPR001387">
    <property type="entry name" value="Cro/C1-type_HTH"/>
</dbReference>
<dbReference type="SUPFAM" id="SSF47413">
    <property type="entry name" value="lambda repressor-like DNA-binding domains"/>
    <property type="match status" value="1"/>
</dbReference>
<evidence type="ECO:0000313" key="3">
    <source>
        <dbReference type="EMBL" id="OAA90734.1"/>
    </source>
</evidence>
<keyword evidence="1" id="KW-0238">DNA-binding</keyword>
<dbReference type="AlphaFoldDB" id="A0A166REF7"/>
<accession>A0A166REF7</accession>
<dbReference type="Gene3D" id="1.10.260.40">
    <property type="entry name" value="lambda repressor-like DNA-binding domains"/>
    <property type="match status" value="1"/>
</dbReference>
<dbReference type="PROSITE" id="PS50943">
    <property type="entry name" value="HTH_CROC1"/>
    <property type="match status" value="1"/>
</dbReference>
<dbReference type="SMART" id="SM00530">
    <property type="entry name" value="HTH_XRE"/>
    <property type="match status" value="1"/>
</dbReference>
<dbReference type="OrthoDB" id="428540at2"/>